<keyword evidence="2" id="KW-1185">Reference proteome</keyword>
<sequence length="93" mass="10711">MGVFGLIVCSISTRVFVINYYHQKPKKAQYTFIDIGANDGISFSNTYLLETFPKTHGAYQNWQGILIEESFFLIVKVRKIQNIMSPCVIETRK</sequence>
<organism evidence="1 2">
    <name type="scientific">Helicobacter mastomyrinus</name>
    <dbReference type="NCBI Taxonomy" id="287948"/>
    <lineage>
        <taxon>Bacteria</taxon>
        <taxon>Pseudomonadati</taxon>
        <taxon>Campylobacterota</taxon>
        <taxon>Epsilonproteobacteria</taxon>
        <taxon>Campylobacterales</taxon>
        <taxon>Helicobacteraceae</taxon>
        <taxon>Helicobacter</taxon>
    </lineage>
</organism>
<gene>
    <name evidence="1" type="ORF">V3I05_01945</name>
</gene>
<dbReference type="RefSeq" id="WP_343353841.1">
    <property type="nucleotide sequence ID" value="NZ_CP145316.1"/>
</dbReference>
<evidence type="ECO:0000313" key="2">
    <source>
        <dbReference type="Proteomes" id="UP001434737"/>
    </source>
</evidence>
<proteinExistence type="predicted"/>
<evidence type="ECO:0000313" key="1">
    <source>
        <dbReference type="EMBL" id="XAM18466.1"/>
    </source>
</evidence>
<name>A0ABZ3F5T3_9HELI</name>
<accession>A0ABZ3F5T3</accession>
<reference evidence="1 2" key="1">
    <citation type="submission" date="2024-02" db="EMBL/GenBank/DDBJ databases">
        <title>Genome and pathogenicity analysis of Helicobacter mastomyrinus isolated from mice.</title>
        <authorList>
            <person name="Zhu L."/>
        </authorList>
    </citation>
    <scope>NUCLEOTIDE SEQUENCE [LARGE SCALE GENOMIC DNA]</scope>
    <source>
        <strain evidence="1 2">Hm-17</strain>
    </source>
</reference>
<dbReference type="EMBL" id="CP145316">
    <property type="protein sequence ID" value="XAM18466.1"/>
    <property type="molecule type" value="Genomic_DNA"/>
</dbReference>
<dbReference type="Proteomes" id="UP001434737">
    <property type="component" value="Chromosome"/>
</dbReference>
<protein>
    <submittedName>
        <fullName evidence="1">Uncharacterized protein</fullName>
    </submittedName>
</protein>